<dbReference type="Gene3D" id="3.40.50.1820">
    <property type="entry name" value="alpha/beta hydrolase"/>
    <property type="match status" value="1"/>
</dbReference>
<proteinExistence type="inferred from homology"/>
<dbReference type="SUPFAM" id="SSF53474">
    <property type="entry name" value="alpha/beta-Hydrolases"/>
    <property type="match status" value="1"/>
</dbReference>
<dbReference type="EC" id="3.1.1.-" evidence="5"/>
<keyword evidence="3 5" id="KW-0378">Hydrolase</keyword>
<comment type="caution">
    <text evidence="7">The sequence shown here is derived from an EMBL/GenBank/DDBJ whole genome shotgun (WGS) entry which is preliminary data.</text>
</comment>
<evidence type="ECO:0000313" key="8">
    <source>
        <dbReference type="Proteomes" id="UP001378592"/>
    </source>
</evidence>
<name>A0AAN9VWV5_9ORTH</name>
<evidence type="ECO:0000256" key="4">
    <source>
        <dbReference type="ARBA" id="ARBA00023180"/>
    </source>
</evidence>
<dbReference type="EMBL" id="JAZDUA010000017">
    <property type="protein sequence ID" value="KAK7872995.1"/>
    <property type="molecule type" value="Genomic_DNA"/>
</dbReference>
<evidence type="ECO:0000256" key="3">
    <source>
        <dbReference type="ARBA" id="ARBA00022801"/>
    </source>
</evidence>
<dbReference type="PROSITE" id="PS00941">
    <property type="entry name" value="CARBOXYLESTERASE_B_2"/>
    <property type="match status" value="1"/>
</dbReference>
<keyword evidence="2" id="KW-0719">Serine esterase</keyword>
<dbReference type="PANTHER" id="PTHR43142">
    <property type="entry name" value="CARBOXYLIC ESTER HYDROLASE"/>
    <property type="match status" value="1"/>
</dbReference>
<dbReference type="Pfam" id="PF00135">
    <property type="entry name" value="COesterase"/>
    <property type="match status" value="1"/>
</dbReference>
<comment type="similarity">
    <text evidence="1 5">Belongs to the type-B carboxylesterase/lipase family.</text>
</comment>
<dbReference type="GO" id="GO:0052689">
    <property type="term" value="F:carboxylic ester hydrolase activity"/>
    <property type="evidence" value="ECO:0007669"/>
    <property type="project" value="UniProtKB-KW"/>
</dbReference>
<evidence type="ECO:0000313" key="7">
    <source>
        <dbReference type="EMBL" id="KAK7872995.1"/>
    </source>
</evidence>
<evidence type="ECO:0000256" key="1">
    <source>
        <dbReference type="ARBA" id="ARBA00005964"/>
    </source>
</evidence>
<dbReference type="CDD" id="cd00312">
    <property type="entry name" value="Esterase_lipase"/>
    <property type="match status" value="1"/>
</dbReference>
<gene>
    <name evidence="7" type="ORF">R5R35_000296</name>
</gene>
<feature type="domain" description="Carboxylesterase type B" evidence="6">
    <location>
        <begin position="6"/>
        <end position="525"/>
    </location>
</feature>
<evidence type="ECO:0000256" key="2">
    <source>
        <dbReference type="ARBA" id="ARBA00022487"/>
    </source>
</evidence>
<keyword evidence="8" id="KW-1185">Reference proteome</keyword>
<reference evidence="7 8" key="1">
    <citation type="submission" date="2024-03" db="EMBL/GenBank/DDBJ databases">
        <title>The genome assembly and annotation of the cricket Gryllus longicercus Weissman &amp; Gray.</title>
        <authorList>
            <person name="Szrajer S."/>
            <person name="Gray D."/>
            <person name="Ylla G."/>
        </authorList>
    </citation>
    <scope>NUCLEOTIDE SEQUENCE [LARGE SCALE GENOMIC DNA]</scope>
    <source>
        <strain evidence="7">DAG 2021-001</strain>
        <tissue evidence="7">Whole body minus gut</tissue>
    </source>
</reference>
<dbReference type="AlphaFoldDB" id="A0AAN9VWV5"/>
<dbReference type="InterPro" id="IPR019826">
    <property type="entry name" value="Carboxylesterase_B_AS"/>
</dbReference>
<dbReference type="PANTHER" id="PTHR43142:SF1">
    <property type="entry name" value="CARBOXYLIC ESTER HYDROLASE"/>
    <property type="match status" value="1"/>
</dbReference>
<protein>
    <recommendedName>
        <fullName evidence="5">Carboxylic ester hydrolase</fullName>
        <ecNumber evidence="5">3.1.1.-</ecNumber>
    </recommendedName>
</protein>
<dbReference type="FunFam" id="3.40.50.1820:FF:000092">
    <property type="entry name" value="Carboxylic ester hydrolase"/>
    <property type="match status" value="1"/>
</dbReference>
<organism evidence="7 8">
    <name type="scientific">Gryllus longicercus</name>
    <dbReference type="NCBI Taxonomy" id="2509291"/>
    <lineage>
        <taxon>Eukaryota</taxon>
        <taxon>Metazoa</taxon>
        <taxon>Ecdysozoa</taxon>
        <taxon>Arthropoda</taxon>
        <taxon>Hexapoda</taxon>
        <taxon>Insecta</taxon>
        <taxon>Pterygota</taxon>
        <taxon>Neoptera</taxon>
        <taxon>Polyneoptera</taxon>
        <taxon>Orthoptera</taxon>
        <taxon>Ensifera</taxon>
        <taxon>Gryllidea</taxon>
        <taxon>Grylloidea</taxon>
        <taxon>Gryllidae</taxon>
        <taxon>Gryllinae</taxon>
        <taxon>Gryllus</taxon>
    </lineage>
</organism>
<dbReference type="InterPro" id="IPR029058">
    <property type="entry name" value="AB_hydrolase_fold"/>
</dbReference>
<dbReference type="Proteomes" id="UP001378592">
    <property type="component" value="Unassembled WGS sequence"/>
</dbReference>
<dbReference type="InterPro" id="IPR002018">
    <property type="entry name" value="CarbesteraseB"/>
</dbReference>
<keyword evidence="4" id="KW-0325">Glycoprotein</keyword>
<accession>A0AAN9VWV5</accession>
<evidence type="ECO:0000259" key="6">
    <source>
        <dbReference type="Pfam" id="PF00135"/>
    </source>
</evidence>
<dbReference type="InterPro" id="IPR019819">
    <property type="entry name" value="Carboxylesterase_B_CS"/>
</dbReference>
<sequence length="534" mass="59812">MSETANIRVFQGNLRGRKTTTKSGGPLFSFMGIPYARPPIGALRFQPPQRPEPWAGTRDAGELASICLQIDMINREIAGQEDCLYLNVYSPQLPSGQNTLLKPVMVWIHGGGFTHGSGNPDIYGPDYLVDRDVVLVTINYRVGVLGFLSLDNKAVPGNMGLKDQVAALHWVKENIASFGGDPNNVTIFGESAGGASVHYLMLSPLSKGLFHKVIAQSGCALNPWAFSLKNTARAFQLGQILGCKTNDPAELLNFLMKKDATQLVEVSHKLIHWSENLAGIKFPFVPTLEPNLPGAFMSEHPLHSLQTGRFHKVPFMIGRTTHEGIIMLRDMKENLWSKMNANFEKQFPEKLTNISYNIPTSIIAAKIRNFYFNNKPISENSVAEYVDFQTDLSFAEGIHTTLKLSIVQSNNPVYFYVFGFDGELGFAKQFSNSNIKGTCHADELGYLFRSHLIDIDVEPSSPEMKTINRMVSLWTNFAKTGNPTPYLSEHTPVIWKPCTNENVFYLNIDKEITMEKLTDVKREGFWEEMYRSKL</sequence>
<dbReference type="PROSITE" id="PS00122">
    <property type="entry name" value="CARBOXYLESTERASE_B_1"/>
    <property type="match status" value="1"/>
</dbReference>
<evidence type="ECO:0000256" key="5">
    <source>
        <dbReference type="RuleBase" id="RU361235"/>
    </source>
</evidence>